<dbReference type="Pfam" id="PF04480">
    <property type="entry name" value="DUF559"/>
    <property type="match status" value="1"/>
</dbReference>
<dbReference type="STRING" id="1643428.GCA_001442855_00818"/>
<reference evidence="3" key="1">
    <citation type="submission" date="2015-11" db="EMBL/GenBank/DDBJ databases">
        <authorList>
            <person name="Varghese N."/>
        </authorList>
    </citation>
    <scope>NUCLEOTIDE SEQUENCE [LARGE SCALE GENOMIC DNA]</scope>
</reference>
<sequence>MAKVYVKQARVLRKNMTRAERVLWGRLRNKGLGVKFRRQEPIGDYMVDFVCYERGIVIELDGWATCWGFG</sequence>
<gene>
    <name evidence="2" type="ORF">JGI1_00841</name>
</gene>
<dbReference type="SUPFAM" id="SSF52980">
    <property type="entry name" value="Restriction endonuclease-like"/>
    <property type="match status" value="1"/>
</dbReference>
<dbReference type="Gene3D" id="3.40.960.10">
    <property type="entry name" value="VSR Endonuclease"/>
    <property type="match status" value="1"/>
</dbReference>
<dbReference type="PANTHER" id="PTHR38590:SF1">
    <property type="entry name" value="BLL0828 PROTEIN"/>
    <property type="match status" value="1"/>
</dbReference>
<organism evidence="2 3">
    <name type="scientific">Candidatus Thermokryptus mobilis</name>
    <dbReference type="NCBI Taxonomy" id="1643428"/>
    <lineage>
        <taxon>Bacteria</taxon>
        <taxon>Pseudomonadati</taxon>
        <taxon>Candidatus Kryptoniota</taxon>
        <taxon>Candidatus Thermokryptus</taxon>
    </lineage>
</organism>
<protein>
    <recommendedName>
        <fullName evidence="1">DUF559 domain-containing protein</fullName>
    </recommendedName>
</protein>
<feature type="domain" description="DUF559" evidence="1">
    <location>
        <begin position="7"/>
        <end position="63"/>
    </location>
</feature>
<dbReference type="EMBL" id="FAOO01000005">
    <property type="protein sequence ID" value="CUU03873.1"/>
    <property type="molecule type" value="Genomic_DNA"/>
</dbReference>
<dbReference type="PANTHER" id="PTHR38590">
    <property type="entry name" value="BLL0828 PROTEIN"/>
    <property type="match status" value="1"/>
</dbReference>
<dbReference type="AlphaFoldDB" id="A0A0S4N1C2"/>
<dbReference type="InterPro" id="IPR011335">
    <property type="entry name" value="Restrct_endonuc-II-like"/>
</dbReference>
<keyword evidence="3" id="KW-1185">Reference proteome</keyword>
<proteinExistence type="predicted"/>
<name>A0A0S4N1C2_9BACT</name>
<dbReference type="Proteomes" id="UP000320623">
    <property type="component" value="Unassembled WGS sequence"/>
</dbReference>
<evidence type="ECO:0000313" key="3">
    <source>
        <dbReference type="Proteomes" id="UP000320623"/>
    </source>
</evidence>
<dbReference type="InterPro" id="IPR007569">
    <property type="entry name" value="DUF559"/>
</dbReference>
<evidence type="ECO:0000313" key="2">
    <source>
        <dbReference type="EMBL" id="CUU03873.1"/>
    </source>
</evidence>
<dbReference type="RefSeq" id="WP_320415047.1">
    <property type="nucleotide sequence ID" value="NZ_FAOO01000005.1"/>
</dbReference>
<dbReference type="InterPro" id="IPR047216">
    <property type="entry name" value="Endonuclease_DUF559_bact"/>
</dbReference>
<evidence type="ECO:0000259" key="1">
    <source>
        <dbReference type="Pfam" id="PF04480"/>
    </source>
</evidence>
<accession>A0A0S4N1C2</accession>